<dbReference type="AlphaFoldDB" id="A0A8J4C9Z0"/>
<feature type="non-terminal residue" evidence="2">
    <location>
        <position position="1"/>
    </location>
</feature>
<keyword evidence="3" id="KW-1185">Reference proteome</keyword>
<reference evidence="2" key="1">
    <citation type="journal article" date="2021" name="Proc. Natl. Acad. Sci. U.S.A.">
        <title>Three genomes in the algal genus Volvox reveal the fate of a haploid sex-determining region after a transition to homothallism.</title>
        <authorList>
            <person name="Yamamoto K."/>
            <person name="Hamaji T."/>
            <person name="Kawai-Toyooka H."/>
            <person name="Matsuzaki R."/>
            <person name="Takahashi F."/>
            <person name="Nishimura Y."/>
            <person name="Kawachi M."/>
            <person name="Noguchi H."/>
            <person name="Minakuchi Y."/>
            <person name="Umen J.G."/>
            <person name="Toyoda A."/>
            <person name="Nozaki H."/>
        </authorList>
    </citation>
    <scope>NUCLEOTIDE SEQUENCE</scope>
    <source>
        <strain evidence="2">NIES-3786</strain>
    </source>
</reference>
<feature type="region of interest" description="Disordered" evidence="1">
    <location>
        <begin position="39"/>
        <end position="70"/>
    </location>
</feature>
<proteinExistence type="predicted"/>
<evidence type="ECO:0000313" key="2">
    <source>
        <dbReference type="EMBL" id="GIL74879.1"/>
    </source>
</evidence>
<name>A0A8J4C9Z0_9CHLO</name>
<sequence>RVKQTPPIPHTYACKYTSTMQSFVNPTPPTPQRQCLNDLPKPSAALAPLTSPKTFSAAPLGRTPRPPPFINFPAPAAGTHTLGQQLLVLKHLHQQVQRQ</sequence>
<accession>A0A8J4C9Z0</accession>
<comment type="caution">
    <text evidence="2">The sequence shown here is derived from an EMBL/GenBank/DDBJ whole genome shotgun (WGS) entry which is preliminary data.</text>
</comment>
<protein>
    <submittedName>
        <fullName evidence="2">Uncharacterized protein</fullName>
    </submittedName>
</protein>
<evidence type="ECO:0000256" key="1">
    <source>
        <dbReference type="SAM" id="MobiDB-lite"/>
    </source>
</evidence>
<evidence type="ECO:0000313" key="3">
    <source>
        <dbReference type="Proteomes" id="UP000747110"/>
    </source>
</evidence>
<gene>
    <name evidence="2" type="ORF">Vretifemale_4757</name>
</gene>
<organism evidence="2 3">
    <name type="scientific">Volvox reticuliferus</name>
    <dbReference type="NCBI Taxonomy" id="1737510"/>
    <lineage>
        <taxon>Eukaryota</taxon>
        <taxon>Viridiplantae</taxon>
        <taxon>Chlorophyta</taxon>
        <taxon>core chlorophytes</taxon>
        <taxon>Chlorophyceae</taxon>
        <taxon>CS clade</taxon>
        <taxon>Chlamydomonadales</taxon>
        <taxon>Volvocaceae</taxon>
        <taxon>Volvox</taxon>
    </lineage>
</organism>
<dbReference type="EMBL" id="BNCP01000006">
    <property type="protein sequence ID" value="GIL74879.1"/>
    <property type="molecule type" value="Genomic_DNA"/>
</dbReference>
<dbReference type="Proteomes" id="UP000747110">
    <property type="component" value="Unassembled WGS sequence"/>
</dbReference>